<dbReference type="RefSeq" id="WP_186833373.1">
    <property type="nucleotide sequence ID" value="NZ_JAEQMG010000041.1"/>
</dbReference>
<evidence type="ECO:0000313" key="2">
    <source>
        <dbReference type="Proteomes" id="UP000633365"/>
    </source>
</evidence>
<dbReference type="Gene3D" id="3.30.2320.30">
    <property type="entry name" value="ATP synthase, E subunit, C-terminal"/>
    <property type="match status" value="1"/>
</dbReference>
<name>A0A934TYU5_9FIRM</name>
<dbReference type="InterPro" id="IPR038495">
    <property type="entry name" value="ATPase_E_C"/>
</dbReference>
<accession>A0A934TYU5</accession>
<organism evidence="1 2">
    <name type="scientific">Ruminococcus difficilis</name>
    <dbReference type="NCBI Taxonomy" id="2763069"/>
    <lineage>
        <taxon>Bacteria</taxon>
        <taxon>Bacillati</taxon>
        <taxon>Bacillota</taxon>
        <taxon>Clostridia</taxon>
        <taxon>Eubacteriales</taxon>
        <taxon>Oscillospiraceae</taxon>
        <taxon>Ruminococcus</taxon>
    </lineage>
</organism>
<dbReference type="SUPFAM" id="SSF160527">
    <property type="entry name" value="V-type ATPase subunit E-like"/>
    <property type="match status" value="1"/>
</dbReference>
<evidence type="ECO:0000313" key="1">
    <source>
        <dbReference type="EMBL" id="MBK6087855.1"/>
    </source>
</evidence>
<dbReference type="Proteomes" id="UP000633365">
    <property type="component" value="Unassembled WGS sequence"/>
</dbReference>
<proteinExistence type="predicted"/>
<gene>
    <name evidence="1" type="ORF">JKK62_04170</name>
</gene>
<reference evidence="1" key="1">
    <citation type="submission" date="2021-01" db="EMBL/GenBank/DDBJ databases">
        <title>Genome public.</title>
        <authorList>
            <person name="Liu C."/>
            <person name="Sun Q."/>
        </authorList>
    </citation>
    <scope>NUCLEOTIDE SEQUENCE</scope>
    <source>
        <strain evidence="1">M6</strain>
    </source>
</reference>
<keyword evidence="2" id="KW-1185">Reference proteome</keyword>
<sequence>MNEKTKESKFLDAINKYAEQQKAQITQEIEDYKNTKIEQATEQGLQDAYDLIREDISRRKAVIVNDLAKKELALRNELFIERQTLADKVFDEAKQKLVAFTKTDDYNRFLGRSLAEIKVKCGTARCDIAIAPSDEDKRGLIADVFPDAQITADPHILIGGVKANCPELGILMDDTLDSRLEEQRVWFIETCSMKVV</sequence>
<protein>
    <recommendedName>
        <fullName evidence="3">Archaeal/vacuolar-type H+-ATPase subunit E</fullName>
    </recommendedName>
</protein>
<comment type="caution">
    <text evidence="1">The sequence shown here is derived from an EMBL/GenBank/DDBJ whole genome shotgun (WGS) entry which is preliminary data.</text>
</comment>
<dbReference type="EMBL" id="JAEQMG010000041">
    <property type="protein sequence ID" value="MBK6087855.1"/>
    <property type="molecule type" value="Genomic_DNA"/>
</dbReference>
<dbReference type="AlphaFoldDB" id="A0A934TYU5"/>
<evidence type="ECO:0008006" key="3">
    <source>
        <dbReference type="Google" id="ProtNLM"/>
    </source>
</evidence>